<evidence type="ECO:0000313" key="2">
    <source>
        <dbReference type="Proteomes" id="UP000245370"/>
    </source>
</evidence>
<proteinExistence type="predicted"/>
<comment type="caution">
    <text evidence="1">The sequence shown here is derived from an EMBL/GenBank/DDBJ whole genome shotgun (WGS) entry which is preliminary data.</text>
</comment>
<keyword evidence="2" id="KW-1185">Reference proteome</keyword>
<name>A0A2U2XCT9_9FLAO</name>
<gene>
    <name evidence="1" type="ORF">DIT68_08225</name>
</gene>
<dbReference type="AlphaFoldDB" id="A0A2U2XCT9"/>
<dbReference type="PROSITE" id="PS51257">
    <property type="entry name" value="PROKAR_LIPOPROTEIN"/>
    <property type="match status" value="1"/>
</dbReference>
<protein>
    <submittedName>
        <fullName evidence="1">Uncharacterized protein</fullName>
    </submittedName>
</protein>
<reference evidence="1 2" key="2">
    <citation type="submission" date="2018-05" db="EMBL/GenBank/DDBJ databases">
        <authorList>
            <person name="Lanie J.A."/>
            <person name="Ng W.-L."/>
            <person name="Kazmierczak K.M."/>
            <person name="Andrzejewski T.M."/>
            <person name="Davidsen T.M."/>
            <person name="Wayne K.J."/>
            <person name="Tettelin H."/>
            <person name="Glass J.I."/>
            <person name="Rusch D."/>
            <person name="Podicherti R."/>
            <person name="Tsui H.-C.T."/>
            <person name="Winkler M.E."/>
        </authorList>
    </citation>
    <scope>NUCLEOTIDE SEQUENCE [LARGE SCALE GENOMIC DNA]</scope>
    <source>
        <strain evidence="1 2">C305</strain>
    </source>
</reference>
<dbReference type="RefSeq" id="WP_109359319.1">
    <property type="nucleotide sequence ID" value="NZ_QFRJ01000005.1"/>
</dbReference>
<reference evidence="1 2" key="1">
    <citation type="submission" date="2018-05" db="EMBL/GenBank/DDBJ databases">
        <title>Brumimicrobium oceani sp. nov., isolated from coastal sediment.</title>
        <authorList>
            <person name="Kou Y."/>
        </authorList>
    </citation>
    <scope>NUCLEOTIDE SEQUENCE [LARGE SCALE GENOMIC DNA]</scope>
    <source>
        <strain evidence="1 2">C305</strain>
    </source>
</reference>
<dbReference type="OrthoDB" id="879364at2"/>
<dbReference type="EMBL" id="QFRJ01000005">
    <property type="protein sequence ID" value="PWH85614.1"/>
    <property type="molecule type" value="Genomic_DNA"/>
</dbReference>
<organism evidence="1 2">
    <name type="scientific">Brumimicrobium oceani</name>
    <dbReference type="NCBI Taxonomy" id="2100725"/>
    <lineage>
        <taxon>Bacteria</taxon>
        <taxon>Pseudomonadati</taxon>
        <taxon>Bacteroidota</taxon>
        <taxon>Flavobacteriia</taxon>
        <taxon>Flavobacteriales</taxon>
        <taxon>Crocinitomicaceae</taxon>
        <taxon>Brumimicrobium</taxon>
    </lineage>
</organism>
<accession>A0A2U2XCT9</accession>
<evidence type="ECO:0000313" key="1">
    <source>
        <dbReference type="EMBL" id="PWH85614.1"/>
    </source>
</evidence>
<dbReference type="Proteomes" id="UP000245370">
    <property type="component" value="Unassembled WGS sequence"/>
</dbReference>
<sequence length="270" mass="30794">MKTLIKILLLTSVFLLVLFSCKKDQLEIKKTADPCECASEVSADFVIEEQLYNVPHYDWVETDTAFNETELQFRALEENAEYKWYIGIEEFETKTASRYFSNQWIGNNIPITLVVKKEPNKTCFPNDDGYDSITKTFFVSQYPIENGVNQDIEFGSIEGVYRIFSSELNDSIDIGVDINDKWSTKSVDFINFDGTGIVCDSFSRDLTAGSFREFHFNLSHTTTSICTGLSGIVRNKINGEAEMIINSSTLDPQDNSVVDYTYNYFGRKLN</sequence>